<evidence type="ECO:0000256" key="10">
    <source>
        <dbReference type="ARBA" id="ARBA00022842"/>
    </source>
</evidence>
<comment type="function">
    <text evidence="13 15">Part of a heterotetrameric complex that catalyzes the two-step biosynthesis of anthranilate, an intermediate in the biosynthesis of L-tryptophan. In the first step, the glutamine-binding beta subunit (TrpG) of anthranilate synthase (AS) provides the glutamine amidotransferase activity which generates ammonia as a substrate that, along with chorismate, is used in the second step, catalyzed by the large alpha subunit of AS (TrpE) to produce anthranilate. In the absence of TrpG, TrpE can synthesize anthranilate directly from chorismate and high concentrations of ammonia.</text>
</comment>
<dbReference type="GO" id="GO:0004049">
    <property type="term" value="F:anthranilate synthase activity"/>
    <property type="evidence" value="ECO:0007669"/>
    <property type="project" value="UniProtKB-EC"/>
</dbReference>
<feature type="domain" description="Chorismate-utilising enzyme C-terminal" evidence="16">
    <location>
        <begin position="228"/>
        <end position="481"/>
    </location>
</feature>
<keyword evidence="19" id="KW-1185">Reference proteome</keyword>
<evidence type="ECO:0000256" key="8">
    <source>
        <dbReference type="ARBA" id="ARBA00022723"/>
    </source>
</evidence>
<keyword evidence="9 15" id="KW-0822">Tryptophan biosynthesis</keyword>
<sequence length="506" mass="56787">MSTTTMESFLASAKEYHTIPITQTFYTDTLTPIHMFHALKDEAVYMLESQDPESPWSNYSFIGLDPMIEIQQSDDQFIIHDFHTGEKGSRSSLKAAFEDTVEALHVKPAEVPLPFRGGAVGYMAYDAISDYEPIPEAISDDISLSNYHLLFCQTLIAYHHKTKETTILTYARLDDETDAAQTFNLAKEKLQNVGQSLKEKSFLPDLMLADEDEDGQSPLIELTSNYDKPTFKKDVEKIKEYIRAGDIFQAVLSQRFEAITNRSGFELYRVLRKVNPSPYMFYLHFQDVEVIGSSPERLLQVQARELEIHPIAGTRKRGATQEEDDALAEELLADEKEQAEHRMLVDLARNDIGRVSEYGTVNVHDYMTIGRFSKVMHIISKVTGQLKEEISPIDALISAFPAGTLSGAPKVRAMQILRELEPTPRHLYGGGIVYLGFDGNIDSCITIRTMTLVNGKVYVQAGAGIVADSDPEAEYQETLNKASALKSTIELAQQLFEQSREGAETK</sequence>
<evidence type="ECO:0000256" key="6">
    <source>
        <dbReference type="ARBA" id="ARBA00020653"/>
    </source>
</evidence>
<evidence type="ECO:0000256" key="5">
    <source>
        <dbReference type="ARBA" id="ARBA00012266"/>
    </source>
</evidence>
<keyword evidence="10 15" id="KW-0460">Magnesium</keyword>
<dbReference type="EMBL" id="CP095074">
    <property type="protein sequence ID" value="UOQ92568.1"/>
    <property type="molecule type" value="Genomic_DNA"/>
</dbReference>
<dbReference type="SUPFAM" id="SSF56322">
    <property type="entry name" value="ADC synthase"/>
    <property type="match status" value="1"/>
</dbReference>
<keyword evidence="7 15" id="KW-0028">Amino-acid biosynthesis</keyword>
<dbReference type="InterPro" id="IPR006805">
    <property type="entry name" value="Anth_synth_I_N"/>
</dbReference>
<dbReference type="Pfam" id="PF00425">
    <property type="entry name" value="Chorismate_bind"/>
    <property type="match status" value="1"/>
</dbReference>
<dbReference type="Gene3D" id="3.60.120.10">
    <property type="entry name" value="Anthranilate synthase"/>
    <property type="match status" value="1"/>
</dbReference>
<proteinExistence type="inferred from homology"/>
<comment type="catalytic activity">
    <reaction evidence="14 15">
        <text>chorismate + L-glutamine = anthranilate + pyruvate + L-glutamate + H(+)</text>
        <dbReference type="Rhea" id="RHEA:21732"/>
        <dbReference type="ChEBI" id="CHEBI:15361"/>
        <dbReference type="ChEBI" id="CHEBI:15378"/>
        <dbReference type="ChEBI" id="CHEBI:16567"/>
        <dbReference type="ChEBI" id="CHEBI:29748"/>
        <dbReference type="ChEBI" id="CHEBI:29985"/>
        <dbReference type="ChEBI" id="CHEBI:58359"/>
        <dbReference type="EC" id="4.1.3.27"/>
    </reaction>
</comment>
<dbReference type="PANTHER" id="PTHR11236">
    <property type="entry name" value="AMINOBENZOATE/ANTHRANILATE SYNTHASE"/>
    <property type="match status" value="1"/>
</dbReference>
<evidence type="ECO:0000256" key="4">
    <source>
        <dbReference type="ARBA" id="ARBA00011575"/>
    </source>
</evidence>
<evidence type="ECO:0000313" key="18">
    <source>
        <dbReference type="EMBL" id="UOQ92568.1"/>
    </source>
</evidence>
<dbReference type="PRINTS" id="PR00095">
    <property type="entry name" value="ANTSNTHASEI"/>
</dbReference>
<keyword evidence="12 15" id="KW-0456">Lyase</keyword>
<evidence type="ECO:0000256" key="13">
    <source>
        <dbReference type="ARBA" id="ARBA00025634"/>
    </source>
</evidence>
<dbReference type="InterPro" id="IPR005801">
    <property type="entry name" value="ADC_synthase"/>
</dbReference>
<dbReference type="PANTHER" id="PTHR11236:SF48">
    <property type="entry name" value="ISOCHORISMATE SYNTHASE MENF"/>
    <property type="match status" value="1"/>
</dbReference>
<organism evidence="18 19">
    <name type="scientific">Halobacillus shinanisalinarum</name>
    <dbReference type="NCBI Taxonomy" id="2932258"/>
    <lineage>
        <taxon>Bacteria</taxon>
        <taxon>Bacillati</taxon>
        <taxon>Bacillota</taxon>
        <taxon>Bacilli</taxon>
        <taxon>Bacillales</taxon>
        <taxon>Bacillaceae</taxon>
        <taxon>Halobacillus</taxon>
    </lineage>
</organism>
<evidence type="ECO:0000256" key="14">
    <source>
        <dbReference type="ARBA" id="ARBA00047683"/>
    </source>
</evidence>
<evidence type="ECO:0000256" key="11">
    <source>
        <dbReference type="ARBA" id="ARBA00023141"/>
    </source>
</evidence>
<keyword evidence="11 15" id="KW-0057">Aromatic amino acid biosynthesis</keyword>
<dbReference type="RefSeq" id="WP_244752176.1">
    <property type="nucleotide sequence ID" value="NZ_CP095074.1"/>
</dbReference>
<evidence type="ECO:0000256" key="7">
    <source>
        <dbReference type="ARBA" id="ARBA00022605"/>
    </source>
</evidence>
<dbReference type="InterPro" id="IPR015890">
    <property type="entry name" value="Chorismate_C"/>
</dbReference>
<gene>
    <name evidence="15 18" type="primary">trpE</name>
    <name evidence="18" type="ORF">MUO14_19275</name>
</gene>
<dbReference type="EC" id="4.1.3.27" evidence="5 15"/>
<name>A0ABY4GXB6_9BACI</name>
<dbReference type="InterPro" id="IPR019999">
    <property type="entry name" value="Anth_synth_I-like"/>
</dbReference>
<comment type="similarity">
    <text evidence="3 15">Belongs to the anthranilate synthase component I family.</text>
</comment>
<evidence type="ECO:0000313" key="19">
    <source>
        <dbReference type="Proteomes" id="UP000831880"/>
    </source>
</evidence>
<evidence type="ECO:0000259" key="16">
    <source>
        <dbReference type="Pfam" id="PF00425"/>
    </source>
</evidence>
<comment type="subunit">
    <text evidence="4 15">Heterotetramer consisting of two non-identical subunits: a beta subunit (TrpG) and a large alpha subunit (TrpE).</text>
</comment>
<keyword evidence="8 15" id="KW-0479">Metal-binding</keyword>
<dbReference type="NCBIfam" id="TIGR00564">
    <property type="entry name" value="trpE_most"/>
    <property type="match status" value="1"/>
</dbReference>
<dbReference type="Proteomes" id="UP000831880">
    <property type="component" value="Chromosome"/>
</dbReference>
<accession>A0ABY4GXB6</accession>
<dbReference type="Pfam" id="PF04715">
    <property type="entry name" value="Anth_synt_I_N"/>
    <property type="match status" value="1"/>
</dbReference>
<protein>
    <recommendedName>
        <fullName evidence="6 15">Anthranilate synthase component 1</fullName>
        <ecNumber evidence="5 15">4.1.3.27</ecNumber>
    </recommendedName>
</protein>
<evidence type="ECO:0000256" key="2">
    <source>
        <dbReference type="ARBA" id="ARBA00004873"/>
    </source>
</evidence>
<feature type="domain" description="Anthranilate synthase component I N-terminal" evidence="17">
    <location>
        <begin position="28"/>
        <end position="167"/>
    </location>
</feature>
<evidence type="ECO:0000256" key="1">
    <source>
        <dbReference type="ARBA" id="ARBA00001946"/>
    </source>
</evidence>
<comment type="pathway">
    <text evidence="2 15">Amino-acid biosynthesis; L-tryptophan biosynthesis; L-tryptophan from chorismate: step 1/5.</text>
</comment>
<dbReference type="InterPro" id="IPR005256">
    <property type="entry name" value="Anth_synth_I_PabB"/>
</dbReference>
<evidence type="ECO:0000256" key="9">
    <source>
        <dbReference type="ARBA" id="ARBA00022822"/>
    </source>
</evidence>
<evidence type="ECO:0000259" key="17">
    <source>
        <dbReference type="Pfam" id="PF04715"/>
    </source>
</evidence>
<reference evidence="18 19" key="1">
    <citation type="submission" date="2022-04" db="EMBL/GenBank/DDBJ databases">
        <title>Halobacillus sp. isolated from saltern.</title>
        <authorList>
            <person name="Won M."/>
            <person name="Lee C.-M."/>
            <person name="Woen H.-Y."/>
            <person name="Kwon S.-W."/>
        </authorList>
    </citation>
    <scope>NUCLEOTIDE SEQUENCE [LARGE SCALE GENOMIC DNA]</scope>
    <source>
        <strain evidence="18 19">SSTM10-2</strain>
    </source>
</reference>
<evidence type="ECO:0000256" key="3">
    <source>
        <dbReference type="ARBA" id="ARBA00009562"/>
    </source>
</evidence>
<evidence type="ECO:0000256" key="12">
    <source>
        <dbReference type="ARBA" id="ARBA00023239"/>
    </source>
</evidence>
<evidence type="ECO:0000256" key="15">
    <source>
        <dbReference type="RuleBase" id="RU364045"/>
    </source>
</evidence>
<comment type="cofactor">
    <cofactor evidence="1 15">
        <name>Mg(2+)</name>
        <dbReference type="ChEBI" id="CHEBI:18420"/>
    </cofactor>
</comment>